<evidence type="ECO:0000313" key="12">
    <source>
        <dbReference type="Proteomes" id="UP000179184"/>
    </source>
</evidence>
<dbReference type="InterPro" id="IPR036477">
    <property type="entry name" value="Formyl_transf_N_sf"/>
</dbReference>
<feature type="domain" description="Formyl transferase C-terminal" evidence="10">
    <location>
        <begin position="210"/>
        <end position="313"/>
    </location>
</feature>
<evidence type="ECO:0000256" key="5">
    <source>
        <dbReference type="ARBA" id="ARBA00022679"/>
    </source>
</evidence>
<dbReference type="Proteomes" id="UP000179184">
    <property type="component" value="Unassembled WGS sequence"/>
</dbReference>
<dbReference type="InterPro" id="IPR044135">
    <property type="entry name" value="Met-tRNA-FMT_C"/>
</dbReference>
<dbReference type="GO" id="GO:0005829">
    <property type="term" value="C:cytosol"/>
    <property type="evidence" value="ECO:0007669"/>
    <property type="project" value="TreeGrafter"/>
</dbReference>
<dbReference type="SUPFAM" id="SSF50486">
    <property type="entry name" value="FMT C-terminal domain-like"/>
    <property type="match status" value="1"/>
</dbReference>
<feature type="binding site" evidence="8">
    <location>
        <begin position="115"/>
        <end position="118"/>
    </location>
    <ligand>
        <name>(6S)-5,6,7,8-tetrahydrofolate</name>
        <dbReference type="ChEBI" id="CHEBI:57453"/>
    </ligand>
</feature>
<evidence type="ECO:0000256" key="3">
    <source>
        <dbReference type="ARBA" id="ARBA00012261"/>
    </source>
</evidence>
<reference evidence="11 12" key="1">
    <citation type="journal article" date="2016" name="Nat. Commun.">
        <title>Thousands of microbial genomes shed light on interconnected biogeochemical processes in an aquifer system.</title>
        <authorList>
            <person name="Anantharaman K."/>
            <person name="Brown C.T."/>
            <person name="Hug L.A."/>
            <person name="Sharon I."/>
            <person name="Castelle C.J."/>
            <person name="Probst A.J."/>
            <person name="Thomas B.C."/>
            <person name="Singh A."/>
            <person name="Wilkins M.J."/>
            <person name="Karaoz U."/>
            <person name="Brodie E.L."/>
            <person name="Williams K.H."/>
            <person name="Hubbard S.S."/>
            <person name="Banfield J.F."/>
        </authorList>
    </citation>
    <scope>NUCLEOTIDE SEQUENCE [LARGE SCALE GENOMIC DNA]</scope>
</reference>
<name>A0A1F5BKH0_9BACT</name>
<dbReference type="InterPro" id="IPR011034">
    <property type="entry name" value="Formyl_transferase-like_C_sf"/>
</dbReference>
<dbReference type="Gene3D" id="3.10.25.10">
    <property type="entry name" value="Formyl transferase, C-terminal domain"/>
    <property type="match status" value="1"/>
</dbReference>
<protein>
    <recommendedName>
        <fullName evidence="4 8">Methionyl-tRNA formyltransferase</fullName>
        <ecNumber evidence="3 8">2.1.2.9</ecNumber>
    </recommendedName>
</protein>
<organism evidence="11 12">
    <name type="scientific">Candidatus Azambacteria bacterium RIFCSPHIGHO2_02_46_12</name>
    <dbReference type="NCBI Taxonomy" id="1797295"/>
    <lineage>
        <taxon>Bacteria</taxon>
        <taxon>Candidatus Azamiibacteriota</taxon>
    </lineage>
</organism>
<dbReference type="CDD" id="cd08704">
    <property type="entry name" value="Met_tRNA_FMT_C"/>
    <property type="match status" value="1"/>
</dbReference>
<evidence type="ECO:0000259" key="10">
    <source>
        <dbReference type="Pfam" id="PF02911"/>
    </source>
</evidence>
<proteinExistence type="inferred from homology"/>
<dbReference type="PANTHER" id="PTHR11138">
    <property type="entry name" value="METHIONYL-TRNA FORMYLTRANSFERASE"/>
    <property type="match status" value="1"/>
</dbReference>
<dbReference type="InterPro" id="IPR005793">
    <property type="entry name" value="Formyl_trans_C"/>
</dbReference>
<comment type="similarity">
    <text evidence="2 8">Belongs to the Fmt family.</text>
</comment>
<evidence type="ECO:0000256" key="2">
    <source>
        <dbReference type="ARBA" id="ARBA00010699"/>
    </source>
</evidence>
<evidence type="ECO:0000256" key="1">
    <source>
        <dbReference type="ARBA" id="ARBA00002606"/>
    </source>
</evidence>
<dbReference type="NCBIfam" id="TIGR00460">
    <property type="entry name" value="fmt"/>
    <property type="match status" value="1"/>
</dbReference>
<dbReference type="InterPro" id="IPR002376">
    <property type="entry name" value="Formyl_transf_N"/>
</dbReference>
<dbReference type="EMBL" id="MEYN01000003">
    <property type="protein sequence ID" value="OGD31114.1"/>
    <property type="molecule type" value="Genomic_DNA"/>
</dbReference>
<dbReference type="InterPro" id="IPR041711">
    <property type="entry name" value="Met-tRNA-FMT_N"/>
</dbReference>
<evidence type="ECO:0000256" key="6">
    <source>
        <dbReference type="ARBA" id="ARBA00022917"/>
    </source>
</evidence>
<evidence type="ECO:0000256" key="7">
    <source>
        <dbReference type="ARBA" id="ARBA00048558"/>
    </source>
</evidence>
<dbReference type="GO" id="GO:0004479">
    <property type="term" value="F:methionyl-tRNA formyltransferase activity"/>
    <property type="evidence" value="ECO:0007669"/>
    <property type="project" value="UniProtKB-UniRule"/>
</dbReference>
<dbReference type="InterPro" id="IPR005794">
    <property type="entry name" value="Fmt"/>
</dbReference>
<feature type="domain" description="Formyl transferase N-terminal" evidence="9">
    <location>
        <begin position="8"/>
        <end position="186"/>
    </location>
</feature>
<dbReference type="Pfam" id="PF02911">
    <property type="entry name" value="Formyl_trans_C"/>
    <property type="match status" value="1"/>
</dbReference>
<dbReference type="AlphaFoldDB" id="A0A1F5BKH0"/>
<keyword evidence="6 8" id="KW-0648">Protein biosynthesis</keyword>
<dbReference type="PANTHER" id="PTHR11138:SF5">
    <property type="entry name" value="METHIONYL-TRNA FORMYLTRANSFERASE, MITOCHONDRIAL"/>
    <property type="match status" value="1"/>
</dbReference>
<dbReference type="HAMAP" id="MF_00182">
    <property type="entry name" value="Formyl_trans"/>
    <property type="match status" value="1"/>
</dbReference>
<dbReference type="Pfam" id="PF00551">
    <property type="entry name" value="Formyl_trans_N"/>
    <property type="match status" value="1"/>
</dbReference>
<keyword evidence="5 8" id="KW-0808">Transferase</keyword>
<comment type="caution">
    <text evidence="11">The sequence shown here is derived from an EMBL/GenBank/DDBJ whole genome shotgun (WGS) entry which is preliminary data.</text>
</comment>
<sequence>MPEKNEIKILFFGTPEISETALSALLRNDYSVRAVVTNPDKQVGREQKITFSAVKETALKNQIETLQPEKLKDPETIKQIKNLKADLIVVSAYGKMIPKEILDSAPLGALNIHPSLLPKYRGPSPIQYPILGGDQETGVTIMLIDEQMDHGPILAQKTFKIASGETGETLSAKLAEEGANLLIETIPLWLDKKISPRPQDESEATYTDLLTKEYGKINWDDDAGKIERKIRAFHPWPGTYTHYKIKDGVKSLKIIKATAASSDEIPEARPCGSVFLTADRRMTVKTSKGYLILEELQLEGKKPMRAAEFLRGRPEIVGKILT</sequence>
<evidence type="ECO:0000313" key="11">
    <source>
        <dbReference type="EMBL" id="OGD31114.1"/>
    </source>
</evidence>
<evidence type="ECO:0000259" key="9">
    <source>
        <dbReference type="Pfam" id="PF00551"/>
    </source>
</evidence>
<evidence type="ECO:0000256" key="8">
    <source>
        <dbReference type="HAMAP-Rule" id="MF_00182"/>
    </source>
</evidence>
<dbReference type="CDD" id="cd08646">
    <property type="entry name" value="FMT_core_Met-tRNA-FMT_N"/>
    <property type="match status" value="1"/>
</dbReference>
<dbReference type="InterPro" id="IPR037022">
    <property type="entry name" value="Formyl_trans_C_sf"/>
</dbReference>
<accession>A0A1F5BKH0</accession>
<comment type="function">
    <text evidence="1 8">Attaches a formyl group to the free amino group of methionyl-tRNA(fMet). The formyl group appears to play a dual role in the initiator identity of N-formylmethionyl-tRNA by promoting its recognition by IF2 and preventing the misappropriation of this tRNA by the elongation apparatus.</text>
</comment>
<dbReference type="EC" id="2.1.2.9" evidence="3 8"/>
<dbReference type="Gene3D" id="3.40.50.170">
    <property type="entry name" value="Formyl transferase, N-terminal domain"/>
    <property type="match status" value="1"/>
</dbReference>
<dbReference type="SUPFAM" id="SSF53328">
    <property type="entry name" value="Formyltransferase"/>
    <property type="match status" value="1"/>
</dbReference>
<gene>
    <name evidence="8" type="primary">fmt</name>
    <name evidence="11" type="ORF">A2W60_02565</name>
</gene>
<comment type="catalytic activity">
    <reaction evidence="7 8">
        <text>L-methionyl-tRNA(fMet) + (6R)-10-formyltetrahydrofolate = N-formyl-L-methionyl-tRNA(fMet) + (6S)-5,6,7,8-tetrahydrofolate + H(+)</text>
        <dbReference type="Rhea" id="RHEA:24380"/>
        <dbReference type="Rhea" id="RHEA-COMP:9952"/>
        <dbReference type="Rhea" id="RHEA-COMP:9953"/>
        <dbReference type="ChEBI" id="CHEBI:15378"/>
        <dbReference type="ChEBI" id="CHEBI:57453"/>
        <dbReference type="ChEBI" id="CHEBI:78530"/>
        <dbReference type="ChEBI" id="CHEBI:78844"/>
        <dbReference type="ChEBI" id="CHEBI:195366"/>
        <dbReference type="EC" id="2.1.2.9"/>
    </reaction>
</comment>
<evidence type="ECO:0000256" key="4">
    <source>
        <dbReference type="ARBA" id="ARBA00016014"/>
    </source>
</evidence>